<dbReference type="OrthoDB" id="19849at2"/>
<dbReference type="eggNOG" id="COG2067">
    <property type="taxonomic scope" value="Bacteria"/>
</dbReference>
<dbReference type="PANTHER" id="PTHR35093">
    <property type="entry name" value="OUTER MEMBRANE PROTEIN NMB0088-RELATED"/>
    <property type="match status" value="1"/>
</dbReference>
<evidence type="ECO:0000256" key="1">
    <source>
        <dbReference type="ARBA" id="ARBA00004571"/>
    </source>
</evidence>
<keyword evidence="6" id="KW-0472">Membrane</keyword>
<comment type="subcellular location">
    <subcellularLocation>
        <location evidence="1">Cell outer membrane</location>
        <topology evidence="1">Multi-pass membrane protein</topology>
    </subcellularLocation>
</comment>
<evidence type="ECO:0000256" key="3">
    <source>
        <dbReference type="ARBA" id="ARBA00022452"/>
    </source>
</evidence>
<keyword evidence="9" id="KW-1185">Reference proteome</keyword>
<evidence type="ECO:0000256" key="4">
    <source>
        <dbReference type="ARBA" id="ARBA00022692"/>
    </source>
</evidence>
<dbReference type="PANTHER" id="PTHR35093:SF3">
    <property type="entry name" value="LONG-CHAIN FATTY ACID TRANSPORT PROTEIN"/>
    <property type="match status" value="1"/>
</dbReference>
<accession>W9VWD2</accession>
<dbReference type="RefSeq" id="WP_043754235.1">
    <property type="nucleotide sequence ID" value="NZ_AONC01000036.1"/>
</dbReference>
<dbReference type="Proteomes" id="UP000019460">
    <property type="component" value="Unassembled WGS sequence"/>
</dbReference>
<name>W9VWD2_9GAMM</name>
<keyword evidence="3" id="KW-1134">Transmembrane beta strand</keyword>
<dbReference type="GO" id="GO:0009279">
    <property type="term" value="C:cell outer membrane"/>
    <property type="evidence" value="ECO:0007669"/>
    <property type="project" value="UniProtKB-SubCell"/>
</dbReference>
<comment type="similarity">
    <text evidence="2">Belongs to the OmpP1/FadL family.</text>
</comment>
<organism evidence="8 9">
    <name type="scientific">Imhoffiella purpurea</name>
    <dbReference type="NCBI Taxonomy" id="1249627"/>
    <lineage>
        <taxon>Bacteria</taxon>
        <taxon>Pseudomonadati</taxon>
        <taxon>Pseudomonadota</taxon>
        <taxon>Gammaproteobacteria</taxon>
        <taxon>Chromatiales</taxon>
        <taxon>Chromatiaceae</taxon>
        <taxon>Imhoffiella</taxon>
    </lineage>
</organism>
<evidence type="ECO:0000256" key="2">
    <source>
        <dbReference type="ARBA" id="ARBA00008163"/>
    </source>
</evidence>
<dbReference type="Pfam" id="PF03349">
    <property type="entry name" value="Toluene_X"/>
    <property type="match status" value="1"/>
</dbReference>
<dbReference type="SUPFAM" id="SSF56935">
    <property type="entry name" value="Porins"/>
    <property type="match status" value="1"/>
</dbReference>
<keyword evidence="7" id="KW-0998">Cell outer membrane</keyword>
<dbReference type="Gene3D" id="2.40.160.60">
    <property type="entry name" value="Outer membrane protein transport protein (OMPP1/FadL/TodX)"/>
    <property type="match status" value="1"/>
</dbReference>
<comment type="caution">
    <text evidence="8">The sequence shown here is derived from an EMBL/GenBank/DDBJ whole genome shotgun (WGS) entry which is preliminary data.</text>
</comment>
<dbReference type="InterPro" id="IPR005017">
    <property type="entry name" value="OMPP1/FadL/TodX"/>
</dbReference>
<reference evidence="8 9" key="1">
    <citation type="submission" date="2012-11" db="EMBL/GenBank/DDBJ databases">
        <title>Genome assembly of Thiorhodococcus sp. AK35.</title>
        <authorList>
            <person name="Nupur N."/>
            <person name="Khatri I."/>
            <person name="Subramanian S."/>
            <person name="Pinnaka A."/>
        </authorList>
    </citation>
    <scope>NUCLEOTIDE SEQUENCE [LARGE SCALE GENOMIC DNA]</scope>
    <source>
        <strain evidence="8 9">AK35</strain>
    </source>
</reference>
<sequence>MRTRTLLMLGVSVAVTAVVVAPACAWGSGFAVTEYDAAGLGRAFAGTAVVIAASSLSTNPAALPDRATLSASLHGLHNDIQPESAGVDALIPAAYGAWHGLGVGVYAPFGLATDYPSDWSGRYSALHSEIQSARVQVAGGIEVQPGLRLGAGVFVQRFRAELSQAYPVIPGRLDAEVTVDGEDTGLGWTVGGLWAPDPGLTLGLAFASAVDHQLRGHADLPSGRASTRVDLTTPETLSLGLSWQVRPAWRVLGGLAWTRWSRFESLEIRLSNGLELSEEHQWRDTWRASLGAEHERGPWTLRAGLAWDQSPIRHDAHRYPRLPDADRIWTTLGLGYAWPHWRLDLGYAHLWFPERSGEHPAVSYSGSTDILALGVTRTW</sequence>
<dbReference type="STRING" id="1249627.D779_2124"/>
<evidence type="ECO:0000256" key="5">
    <source>
        <dbReference type="ARBA" id="ARBA00022729"/>
    </source>
</evidence>
<gene>
    <name evidence="8" type="ORF">D779_2124</name>
</gene>
<protein>
    <submittedName>
        <fullName evidence="8">Long-chain fatty acid transport protein</fullName>
    </submittedName>
</protein>
<evidence type="ECO:0000256" key="7">
    <source>
        <dbReference type="ARBA" id="ARBA00023237"/>
    </source>
</evidence>
<proteinExistence type="inferred from homology"/>
<dbReference type="EMBL" id="AONC01000036">
    <property type="protein sequence ID" value="EXJ14755.1"/>
    <property type="molecule type" value="Genomic_DNA"/>
</dbReference>
<keyword evidence="4" id="KW-0812">Transmembrane</keyword>
<dbReference type="AlphaFoldDB" id="W9VWD2"/>
<evidence type="ECO:0000313" key="9">
    <source>
        <dbReference type="Proteomes" id="UP000019460"/>
    </source>
</evidence>
<evidence type="ECO:0000256" key="6">
    <source>
        <dbReference type="ARBA" id="ARBA00023136"/>
    </source>
</evidence>
<evidence type="ECO:0000313" key="8">
    <source>
        <dbReference type="EMBL" id="EXJ14755.1"/>
    </source>
</evidence>
<dbReference type="GO" id="GO:0015483">
    <property type="term" value="F:long-chain fatty acid transporting porin activity"/>
    <property type="evidence" value="ECO:0007669"/>
    <property type="project" value="TreeGrafter"/>
</dbReference>
<keyword evidence="5" id="KW-0732">Signal</keyword>